<evidence type="ECO:0000313" key="1">
    <source>
        <dbReference type="EMBL" id="CAC9972472.1"/>
    </source>
</evidence>
<organism evidence="1 2">
    <name type="scientific">Flavobacterium panici</name>
    <dbReference type="NCBI Taxonomy" id="2654843"/>
    <lineage>
        <taxon>Bacteria</taxon>
        <taxon>Pseudomonadati</taxon>
        <taxon>Bacteroidota</taxon>
        <taxon>Flavobacteriia</taxon>
        <taxon>Flavobacteriales</taxon>
        <taxon>Flavobacteriaceae</taxon>
        <taxon>Flavobacterium</taxon>
    </lineage>
</organism>
<dbReference type="AlphaFoldDB" id="A0A9N8IYA9"/>
<evidence type="ECO:0000313" key="2">
    <source>
        <dbReference type="Proteomes" id="UP000533639"/>
    </source>
</evidence>
<name>A0A9N8IYA9_9FLAO</name>
<gene>
    <name evidence="1" type="ORF">FLAPXU55_00148</name>
</gene>
<reference evidence="1 2" key="1">
    <citation type="submission" date="2020-06" db="EMBL/GenBank/DDBJ databases">
        <authorList>
            <person name="Criscuolo A."/>
        </authorList>
    </citation>
    <scope>NUCLEOTIDE SEQUENCE [LARGE SCALE GENOMIC DNA]</scope>
    <source>
        <strain evidence="1">PXU-55</strain>
    </source>
</reference>
<sequence length="34" mass="4111">MKPRKTLILCIHIKFERKIADLLKIQGQEKKFDK</sequence>
<dbReference type="Proteomes" id="UP000533639">
    <property type="component" value="Unassembled WGS sequence"/>
</dbReference>
<accession>A0A9N8IYA9</accession>
<dbReference type="EMBL" id="CAIJDE010000017">
    <property type="protein sequence ID" value="CAC9972472.1"/>
    <property type="molecule type" value="Genomic_DNA"/>
</dbReference>
<keyword evidence="2" id="KW-1185">Reference proteome</keyword>
<proteinExistence type="predicted"/>
<comment type="caution">
    <text evidence="1">The sequence shown here is derived from an EMBL/GenBank/DDBJ whole genome shotgun (WGS) entry which is preliminary data.</text>
</comment>
<protein>
    <submittedName>
        <fullName evidence="1">Uncharacterized protein</fullName>
    </submittedName>
</protein>